<organism evidence="2 3">
    <name type="scientific">Noviherbaspirillum sedimenti</name>
    <dbReference type="NCBI Taxonomy" id="2320865"/>
    <lineage>
        <taxon>Bacteria</taxon>
        <taxon>Pseudomonadati</taxon>
        <taxon>Pseudomonadota</taxon>
        <taxon>Betaproteobacteria</taxon>
        <taxon>Burkholderiales</taxon>
        <taxon>Oxalobacteraceae</taxon>
        <taxon>Noviherbaspirillum</taxon>
    </lineage>
</organism>
<dbReference type="Proteomes" id="UP000266327">
    <property type="component" value="Unassembled WGS sequence"/>
</dbReference>
<dbReference type="PANTHER" id="PTHR42964">
    <property type="entry name" value="ENOYL-COA HYDRATASE"/>
    <property type="match status" value="1"/>
</dbReference>
<sequence>MWTAAFRMVAHEGRMTYHTLQIEHGGGMLATVWLNRPGQYNVLDSRMLDELIAVFAELGAIAQLRAIVLAARGPQFCLGIDPDWRQQLLANAADRCGAEARLAALLQAIHACAVPVVAKVQGDCHGAGTGLVAACDIALAAGHAGFRLPELQPDMQPDVAPVAHIPWVAQAMGARATRRYLLTAERFSAFEAKQFGLVHEAVAADALDERADAIVAALLQADRKKVFGDVIWNKVNKPTGSPAA</sequence>
<dbReference type="EMBL" id="QYUQ01000002">
    <property type="protein sequence ID" value="RJG02503.1"/>
    <property type="molecule type" value="Genomic_DNA"/>
</dbReference>
<comment type="similarity">
    <text evidence="1">Belongs to the enoyl-CoA hydratase/isomerase family.</text>
</comment>
<keyword evidence="2" id="KW-0456">Lyase</keyword>
<accession>A0A3A3G202</accession>
<comment type="caution">
    <text evidence="2">The sequence shown here is derived from an EMBL/GenBank/DDBJ whole genome shotgun (WGS) entry which is preliminary data.</text>
</comment>
<dbReference type="InterPro" id="IPR029045">
    <property type="entry name" value="ClpP/crotonase-like_dom_sf"/>
</dbReference>
<dbReference type="SUPFAM" id="SSF52096">
    <property type="entry name" value="ClpP/crotonase"/>
    <property type="match status" value="1"/>
</dbReference>
<dbReference type="EC" id="4.2.1.17" evidence="2"/>
<protein>
    <submittedName>
        <fullName evidence="2">Enoyl-CoA hydratase/isomerase family protein</fullName>
        <ecNumber evidence="2">4.2.1.17</ecNumber>
    </submittedName>
</protein>
<evidence type="ECO:0000313" key="2">
    <source>
        <dbReference type="EMBL" id="RJG02503.1"/>
    </source>
</evidence>
<dbReference type="PANTHER" id="PTHR42964:SF1">
    <property type="entry name" value="POLYKETIDE BIOSYNTHESIS ENOYL-COA HYDRATASE PKSH-RELATED"/>
    <property type="match status" value="1"/>
</dbReference>
<dbReference type="InterPro" id="IPR001753">
    <property type="entry name" value="Enoyl-CoA_hydra/iso"/>
</dbReference>
<name>A0A3A3G202_9BURK</name>
<dbReference type="Pfam" id="PF00378">
    <property type="entry name" value="ECH_1"/>
    <property type="match status" value="1"/>
</dbReference>
<dbReference type="Gene3D" id="3.90.226.10">
    <property type="entry name" value="2-enoyl-CoA Hydratase, Chain A, domain 1"/>
    <property type="match status" value="1"/>
</dbReference>
<gene>
    <name evidence="2" type="ORF">D3878_13720</name>
</gene>
<dbReference type="AlphaFoldDB" id="A0A3A3G202"/>
<dbReference type="GO" id="GO:0016853">
    <property type="term" value="F:isomerase activity"/>
    <property type="evidence" value="ECO:0007669"/>
    <property type="project" value="UniProtKB-KW"/>
</dbReference>
<reference evidence="3" key="1">
    <citation type="submission" date="2018-09" db="EMBL/GenBank/DDBJ databases">
        <authorList>
            <person name="Zhu H."/>
        </authorList>
    </citation>
    <scope>NUCLEOTIDE SEQUENCE [LARGE SCALE GENOMIC DNA]</scope>
    <source>
        <strain evidence="3">K1S02-23</strain>
    </source>
</reference>
<evidence type="ECO:0000313" key="3">
    <source>
        <dbReference type="Proteomes" id="UP000266327"/>
    </source>
</evidence>
<proteinExistence type="inferred from homology"/>
<keyword evidence="3" id="KW-1185">Reference proteome</keyword>
<evidence type="ECO:0000256" key="1">
    <source>
        <dbReference type="ARBA" id="ARBA00005254"/>
    </source>
</evidence>
<dbReference type="InterPro" id="IPR051683">
    <property type="entry name" value="Enoyl-CoA_Hydratase/Isomerase"/>
</dbReference>
<keyword evidence="2" id="KW-0413">Isomerase</keyword>
<dbReference type="GO" id="GO:0004300">
    <property type="term" value="F:enoyl-CoA hydratase activity"/>
    <property type="evidence" value="ECO:0007669"/>
    <property type="project" value="UniProtKB-EC"/>
</dbReference>
<dbReference type="CDD" id="cd06558">
    <property type="entry name" value="crotonase-like"/>
    <property type="match status" value="1"/>
</dbReference>